<dbReference type="Proteomes" id="UP000249688">
    <property type="component" value="Unassembled WGS sequence"/>
</dbReference>
<dbReference type="InterPro" id="IPR054357">
    <property type="entry name" value="MFE-2_N"/>
</dbReference>
<feature type="domain" description="MaoC-like" evidence="1">
    <location>
        <begin position="163"/>
        <end position="263"/>
    </location>
</feature>
<comment type="caution">
    <text evidence="3">The sequence shown here is derived from an EMBL/GenBank/DDBJ whole genome shotgun (WGS) entry which is preliminary data.</text>
</comment>
<organism evidence="3 4">
    <name type="scientific">Humitalea rosea</name>
    <dbReference type="NCBI Taxonomy" id="990373"/>
    <lineage>
        <taxon>Bacteria</taxon>
        <taxon>Pseudomonadati</taxon>
        <taxon>Pseudomonadota</taxon>
        <taxon>Alphaproteobacteria</taxon>
        <taxon>Acetobacterales</taxon>
        <taxon>Roseomonadaceae</taxon>
        <taxon>Humitalea</taxon>
    </lineage>
</organism>
<dbReference type="PANTHER" id="PTHR13078:SF56">
    <property type="entry name" value="PEROXISOMAL MULTIFUNCTIONAL ENZYME TYPE 2"/>
    <property type="match status" value="1"/>
</dbReference>
<dbReference type="AlphaFoldDB" id="A0A2W7ITF2"/>
<accession>A0A2W7ITF2</accession>
<keyword evidence="4" id="KW-1185">Reference proteome</keyword>
<evidence type="ECO:0000259" key="2">
    <source>
        <dbReference type="Pfam" id="PF22622"/>
    </source>
</evidence>
<dbReference type="SUPFAM" id="SSF54637">
    <property type="entry name" value="Thioesterase/thiol ester dehydrase-isomerase"/>
    <property type="match status" value="2"/>
</dbReference>
<name>A0A2W7ITF2_9PROT</name>
<evidence type="ECO:0000259" key="1">
    <source>
        <dbReference type="Pfam" id="PF01575"/>
    </source>
</evidence>
<dbReference type="EMBL" id="QKYU01000002">
    <property type="protein sequence ID" value="PZW50484.1"/>
    <property type="molecule type" value="Genomic_DNA"/>
</dbReference>
<dbReference type="GO" id="GO:0003857">
    <property type="term" value="F:(3S)-3-hydroxyacyl-CoA dehydrogenase (NAD+) activity"/>
    <property type="evidence" value="ECO:0007669"/>
    <property type="project" value="TreeGrafter"/>
</dbReference>
<dbReference type="GO" id="GO:0004300">
    <property type="term" value="F:enoyl-CoA hydratase activity"/>
    <property type="evidence" value="ECO:0007669"/>
    <property type="project" value="TreeGrafter"/>
</dbReference>
<proteinExistence type="predicted"/>
<dbReference type="InterPro" id="IPR002539">
    <property type="entry name" value="MaoC-like_dom"/>
</dbReference>
<dbReference type="GO" id="GO:0006635">
    <property type="term" value="P:fatty acid beta-oxidation"/>
    <property type="evidence" value="ECO:0007669"/>
    <property type="project" value="TreeGrafter"/>
</dbReference>
<dbReference type="PANTHER" id="PTHR13078">
    <property type="entry name" value="PEROXISOMAL MULTIFUNCTIONAL ENZYME TYPE 2-RELATED"/>
    <property type="match status" value="1"/>
</dbReference>
<dbReference type="GO" id="GO:0044594">
    <property type="term" value="F:17-beta-hydroxysteroid dehydrogenase (NAD+) activity"/>
    <property type="evidence" value="ECO:0007669"/>
    <property type="project" value="TreeGrafter"/>
</dbReference>
<feature type="domain" description="Peroxisomal multifunctional enzyme type 2-like N-terminal" evidence="2">
    <location>
        <begin position="20"/>
        <end position="146"/>
    </location>
</feature>
<sequence>MPLDPTGLMALSIPTRNVAYADRDSLLYALAAGMGAGGEAADLPFVWERGQGEQSQRVLPSMATMLAFDDSWLEAGKIALPQVVHGALDLRFFHPLAPSGAALAETAIIGLDDKGAGRGGLVFTETLLRQDGAVAASVLSTMFVRGAGGFGGAVGQGVTAAGVPETAPDAQSRVATALNQALFFRLLGDRNPLHVDPRLAREVGFERPILHGACTFAIACAEVLRRFCGHDPARLTRFAARFAGPLYPGETLAFSFWRVAGGIAFRAAAAERAAPVLDNGFAGLAADA</sequence>
<gene>
    <name evidence="3" type="ORF">C8P66_102172</name>
</gene>
<dbReference type="Pfam" id="PF22622">
    <property type="entry name" value="MFE-2_hydrat-2_N"/>
    <property type="match status" value="1"/>
</dbReference>
<protein>
    <submittedName>
        <fullName evidence="3">MaoC dehydratase-like protein</fullName>
    </submittedName>
</protein>
<dbReference type="Pfam" id="PF01575">
    <property type="entry name" value="MaoC_dehydratas"/>
    <property type="match status" value="1"/>
</dbReference>
<dbReference type="Gene3D" id="3.10.129.10">
    <property type="entry name" value="Hotdog Thioesterase"/>
    <property type="match status" value="1"/>
</dbReference>
<evidence type="ECO:0000313" key="3">
    <source>
        <dbReference type="EMBL" id="PZW50484.1"/>
    </source>
</evidence>
<reference evidence="3 4" key="1">
    <citation type="submission" date="2018-06" db="EMBL/GenBank/DDBJ databases">
        <title>Genomic Encyclopedia of Archaeal and Bacterial Type Strains, Phase II (KMG-II): from individual species to whole genera.</title>
        <authorList>
            <person name="Goeker M."/>
        </authorList>
    </citation>
    <scope>NUCLEOTIDE SEQUENCE [LARGE SCALE GENOMIC DNA]</scope>
    <source>
        <strain evidence="3 4">DSM 24525</strain>
    </source>
</reference>
<evidence type="ECO:0000313" key="4">
    <source>
        <dbReference type="Proteomes" id="UP000249688"/>
    </source>
</evidence>
<dbReference type="InterPro" id="IPR029069">
    <property type="entry name" value="HotDog_dom_sf"/>
</dbReference>